<evidence type="ECO:0000256" key="18">
    <source>
        <dbReference type="PIRSR" id="PIRSR600829-4"/>
    </source>
</evidence>
<evidence type="ECO:0000256" key="9">
    <source>
        <dbReference type="ARBA" id="ARBA00022840"/>
    </source>
</evidence>
<evidence type="ECO:0000256" key="13">
    <source>
        <dbReference type="ARBA" id="ARBA00023209"/>
    </source>
</evidence>
<evidence type="ECO:0000256" key="5">
    <source>
        <dbReference type="ARBA" id="ARBA00022679"/>
    </source>
</evidence>
<dbReference type="PANTHER" id="PTHR34299">
    <property type="entry name" value="DIACYLGLYCEROL KINASE"/>
    <property type="match status" value="1"/>
</dbReference>
<feature type="binding site" evidence="17">
    <location>
        <position position="14"/>
    </location>
    <ligand>
        <name>ATP</name>
        <dbReference type="ChEBI" id="CHEBI:30616"/>
    </ligand>
</feature>
<feature type="binding site" evidence="18">
    <location>
        <position position="73"/>
    </location>
    <ligand>
        <name>a divalent metal cation</name>
        <dbReference type="ChEBI" id="CHEBI:60240"/>
    </ligand>
</feature>
<name>A0A420W8R4_9BACT</name>
<evidence type="ECO:0000313" key="20">
    <source>
        <dbReference type="EMBL" id="RKQ63709.1"/>
    </source>
</evidence>
<sequence length="123" mass="13532">MKETVLGIVKGLSYALDGYKGAFKEDRHYRINFFLSMLGTGLSIAFLKGELSLIVALSNYLVFVAELINTAVERAVDTATREYRESAKLAKDASAAAVLSIGLFALALDVKFLLPEIVKRLTW</sequence>
<comment type="cofactor">
    <cofactor evidence="18">
        <name>Mg(2+)</name>
        <dbReference type="ChEBI" id="CHEBI:18420"/>
    </cofactor>
    <text evidence="18">Mn(2+), Zn(2+), Cd(2+) and Co(2+) support activity to lesser extents.</text>
</comment>
<dbReference type="GO" id="GO:0016301">
    <property type="term" value="F:kinase activity"/>
    <property type="evidence" value="ECO:0007669"/>
    <property type="project" value="UniProtKB-KW"/>
</dbReference>
<protein>
    <submittedName>
        <fullName evidence="20">Diacylglycerol kinase (ATP)</fullName>
    </submittedName>
</protein>
<keyword evidence="10 19" id="KW-1133">Transmembrane helix</keyword>
<feature type="binding site" evidence="17">
    <location>
        <position position="73"/>
    </location>
    <ligand>
        <name>ATP</name>
        <dbReference type="ChEBI" id="CHEBI:30616"/>
    </ligand>
</feature>
<dbReference type="InterPro" id="IPR036945">
    <property type="entry name" value="DAGK_sf"/>
</dbReference>
<keyword evidence="14" id="KW-1208">Phospholipid metabolism</keyword>
<feature type="active site" description="Proton acceptor" evidence="15">
    <location>
        <position position="66"/>
    </location>
</feature>
<evidence type="ECO:0000256" key="4">
    <source>
        <dbReference type="ARBA" id="ARBA00022516"/>
    </source>
</evidence>
<dbReference type="GO" id="GO:0046872">
    <property type="term" value="F:metal ion binding"/>
    <property type="evidence" value="ECO:0007669"/>
    <property type="project" value="UniProtKB-KW"/>
</dbReference>
<evidence type="ECO:0000256" key="12">
    <source>
        <dbReference type="ARBA" id="ARBA00023136"/>
    </source>
</evidence>
<evidence type="ECO:0000256" key="17">
    <source>
        <dbReference type="PIRSR" id="PIRSR600829-3"/>
    </source>
</evidence>
<gene>
    <name evidence="20" type="ORF">C7457_0589</name>
</gene>
<feature type="transmembrane region" description="Helical" evidence="19">
    <location>
        <begin position="93"/>
        <end position="114"/>
    </location>
</feature>
<keyword evidence="3" id="KW-1003">Cell membrane</keyword>
<keyword evidence="4" id="KW-0444">Lipid biosynthesis</keyword>
<keyword evidence="18" id="KW-0479">Metal-binding</keyword>
<dbReference type="EMBL" id="RBIE01000001">
    <property type="protein sequence ID" value="RKQ63709.1"/>
    <property type="molecule type" value="Genomic_DNA"/>
</dbReference>
<evidence type="ECO:0000256" key="2">
    <source>
        <dbReference type="ARBA" id="ARBA00005967"/>
    </source>
</evidence>
<evidence type="ECO:0000256" key="11">
    <source>
        <dbReference type="ARBA" id="ARBA00023098"/>
    </source>
</evidence>
<dbReference type="RefSeq" id="WP_121169947.1">
    <property type="nucleotide sequence ID" value="NZ_RBIE01000001.1"/>
</dbReference>
<feature type="transmembrane region" description="Helical" evidence="19">
    <location>
        <begin position="29"/>
        <end position="47"/>
    </location>
</feature>
<reference evidence="20 21" key="1">
    <citation type="submission" date="2018-10" db="EMBL/GenBank/DDBJ databases">
        <title>Genomic Encyclopedia of Type Strains, Phase IV (KMG-IV): sequencing the most valuable type-strain genomes for metagenomic binning, comparative biology and taxonomic classification.</title>
        <authorList>
            <person name="Goeker M."/>
        </authorList>
    </citation>
    <scope>NUCLEOTIDE SEQUENCE [LARGE SCALE GENOMIC DNA]</scope>
    <source>
        <strain evidence="20 21">DSM 15521</strain>
    </source>
</reference>
<keyword evidence="8 20" id="KW-0418">Kinase</keyword>
<keyword evidence="11" id="KW-0443">Lipid metabolism</keyword>
<dbReference type="Gene3D" id="1.10.287.3610">
    <property type="match status" value="1"/>
</dbReference>
<keyword evidence="21" id="KW-1185">Reference proteome</keyword>
<dbReference type="Pfam" id="PF01219">
    <property type="entry name" value="DAGK_prokar"/>
    <property type="match status" value="1"/>
</dbReference>
<dbReference type="GO" id="GO:0005886">
    <property type="term" value="C:plasma membrane"/>
    <property type="evidence" value="ECO:0007669"/>
    <property type="project" value="UniProtKB-SubCell"/>
</dbReference>
<dbReference type="GO" id="GO:0005524">
    <property type="term" value="F:ATP binding"/>
    <property type="evidence" value="ECO:0007669"/>
    <property type="project" value="UniProtKB-KW"/>
</dbReference>
<evidence type="ECO:0000256" key="8">
    <source>
        <dbReference type="ARBA" id="ARBA00022777"/>
    </source>
</evidence>
<evidence type="ECO:0000256" key="6">
    <source>
        <dbReference type="ARBA" id="ARBA00022692"/>
    </source>
</evidence>
<dbReference type="CDD" id="cd14265">
    <property type="entry name" value="UDPK_IM_like"/>
    <property type="match status" value="1"/>
</dbReference>
<keyword evidence="12 19" id="KW-0472">Membrane</keyword>
<organism evidence="20 21">
    <name type="scientific">Thermovibrio guaymasensis</name>
    <dbReference type="NCBI Taxonomy" id="240167"/>
    <lineage>
        <taxon>Bacteria</taxon>
        <taxon>Pseudomonadati</taxon>
        <taxon>Aquificota</taxon>
        <taxon>Aquificia</taxon>
        <taxon>Desulfurobacteriales</taxon>
        <taxon>Desulfurobacteriaceae</taxon>
        <taxon>Thermovibrio</taxon>
    </lineage>
</organism>
<feature type="binding site" evidence="17">
    <location>
        <begin position="91"/>
        <end position="92"/>
    </location>
    <ligand>
        <name>ATP</name>
        <dbReference type="ChEBI" id="CHEBI:30616"/>
    </ligand>
</feature>
<keyword evidence="5" id="KW-0808">Transferase</keyword>
<evidence type="ECO:0000313" key="21">
    <source>
        <dbReference type="Proteomes" id="UP000280881"/>
    </source>
</evidence>
<evidence type="ECO:0000256" key="10">
    <source>
        <dbReference type="ARBA" id="ARBA00022989"/>
    </source>
</evidence>
<keyword evidence="9 17" id="KW-0067">ATP-binding</keyword>
<dbReference type="InterPro" id="IPR033717">
    <property type="entry name" value="UDPK"/>
</dbReference>
<dbReference type="AlphaFoldDB" id="A0A420W8R4"/>
<accession>A0A420W8R4</accession>
<dbReference type="PROSITE" id="PS01069">
    <property type="entry name" value="DAGK_PROKAR"/>
    <property type="match status" value="1"/>
</dbReference>
<evidence type="ECO:0000256" key="19">
    <source>
        <dbReference type="SAM" id="Phobius"/>
    </source>
</evidence>
<evidence type="ECO:0000256" key="7">
    <source>
        <dbReference type="ARBA" id="ARBA00022741"/>
    </source>
</evidence>
<feature type="binding site" evidence="16">
    <location>
        <position position="66"/>
    </location>
    <ligand>
        <name>substrate</name>
    </ligand>
</feature>
<dbReference type="OrthoDB" id="15503at2"/>
<proteinExistence type="inferred from homology"/>
<evidence type="ECO:0000256" key="15">
    <source>
        <dbReference type="PIRSR" id="PIRSR600829-1"/>
    </source>
</evidence>
<evidence type="ECO:0000256" key="16">
    <source>
        <dbReference type="PIRSR" id="PIRSR600829-2"/>
    </source>
</evidence>
<keyword evidence="18" id="KW-0460">Magnesium</keyword>
<dbReference type="PANTHER" id="PTHR34299:SF1">
    <property type="entry name" value="DIACYLGLYCEROL KINASE"/>
    <property type="match status" value="1"/>
</dbReference>
<keyword evidence="13" id="KW-0594">Phospholipid biosynthesis</keyword>
<dbReference type="Proteomes" id="UP000280881">
    <property type="component" value="Unassembled WGS sequence"/>
</dbReference>
<keyword evidence="7 17" id="KW-0547">Nucleotide-binding</keyword>
<keyword evidence="6 19" id="KW-0812">Transmembrane</keyword>
<dbReference type="InterPro" id="IPR000829">
    <property type="entry name" value="DAGK"/>
</dbReference>
<evidence type="ECO:0000256" key="1">
    <source>
        <dbReference type="ARBA" id="ARBA00004651"/>
    </source>
</evidence>
<dbReference type="GO" id="GO:0008654">
    <property type="term" value="P:phospholipid biosynthetic process"/>
    <property type="evidence" value="ECO:0007669"/>
    <property type="project" value="UniProtKB-KW"/>
</dbReference>
<comment type="subcellular location">
    <subcellularLocation>
        <location evidence="1">Cell membrane</location>
        <topology evidence="1">Multi-pass membrane protein</topology>
    </subcellularLocation>
</comment>
<comment type="caution">
    <text evidence="20">The sequence shown here is derived from an EMBL/GenBank/DDBJ whole genome shotgun (WGS) entry which is preliminary data.</text>
</comment>
<evidence type="ECO:0000256" key="14">
    <source>
        <dbReference type="ARBA" id="ARBA00023264"/>
    </source>
</evidence>
<comment type="similarity">
    <text evidence="2">Belongs to the bacterial diacylglycerol kinase family.</text>
</comment>
<evidence type="ECO:0000256" key="3">
    <source>
        <dbReference type="ARBA" id="ARBA00022475"/>
    </source>
</evidence>